<name>A0A3M7SCK0_BRAPC</name>
<comment type="caution">
    <text evidence="1">The sequence shown here is derived from an EMBL/GenBank/DDBJ whole genome shotgun (WGS) entry which is preliminary data.</text>
</comment>
<accession>A0A3M7SCK0</accession>
<sequence length="185" mass="22067">MIRDHILIMTTQYLHHISPKLHQHQKYLNSPDSNMEKDFCIKSAKKLSKPVYNHVAVAIGYTRYDLLEKFSSIIFIEFTIFYNVIKKFASAHIFHYHENITRCIDYLVELDYMRMSKQLQILNFAPYFTNYIQTTVCPVSWCRAFLTLPKLPLPRVSMKKKEQKKKDVKNYSSKNYNISQFCCNF</sequence>
<evidence type="ECO:0000313" key="2">
    <source>
        <dbReference type="Proteomes" id="UP000276133"/>
    </source>
</evidence>
<reference evidence="1 2" key="1">
    <citation type="journal article" date="2018" name="Sci. Rep.">
        <title>Genomic signatures of local adaptation to the degree of environmental predictability in rotifers.</title>
        <authorList>
            <person name="Franch-Gras L."/>
            <person name="Hahn C."/>
            <person name="Garcia-Roger E.M."/>
            <person name="Carmona M.J."/>
            <person name="Serra M."/>
            <person name="Gomez A."/>
        </authorList>
    </citation>
    <scope>NUCLEOTIDE SEQUENCE [LARGE SCALE GENOMIC DNA]</scope>
    <source>
        <strain evidence="1">HYR1</strain>
    </source>
</reference>
<dbReference type="AlphaFoldDB" id="A0A3M7SCK0"/>
<keyword evidence="2" id="KW-1185">Reference proteome</keyword>
<gene>
    <name evidence="1" type="ORF">BpHYR1_014243</name>
</gene>
<dbReference type="EMBL" id="REGN01001667">
    <property type="protein sequence ID" value="RNA33240.1"/>
    <property type="molecule type" value="Genomic_DNA"/>
</dbReference>
<evidence type="ECO:0000313" key="1">
    <source>
        <dbReference type="EMBL" id="RNA33240.1"/>
    </source>
</evidence>
<proteinExistence type="predicted"/>
<organism evidence="1 2">
    <name type="scientific">Brachionus plicatilis</name>
    <name type="common">Marine rotifer</name>
    <name type="synonym">Brachionus muelleri</name>
    <dbReference type="NCBI Taxonomy" id="10195"/>
    <lineage>
        <taxon>Eukaryota</taxon>
        <taxon>Metazoa</taxon>
        <taxon>Spiralia</taxon>
        <taxon>Gnathifera</taxon>
        <taxon>Rotifera</taxon>
        <taxon>Eurotatoria</taxon>
        <taxon>Monogononta</taxon>
        <taxon>Pseudotrocha</taxon>
        <taxon>Ploima</taxon>
        <taxon>Brachionidae</taxon>
        <taxon>Brachionus</taxon>
    </lineage>
</organism>
<protein>
    <submittedName>
        <fullName evidence="1">Uncharacterized protein</fullName>
    </submittedName>
</protein>
<dbReference type="Proteomes" id="UP000276133">
    <property type="component" value="Unassembled WGS sequence"/>
</dbReference>